<name>A0A5C6A9G5_9BACT</name>
<dbReference type="Proteomes" id="UP000317421">
    <property type="component" value="Unassembled WGS sequence"/>
</dbReference>
<comment type="caution">
    <text evidence="2">The sequence shown here is derived from an EMBL/GenBank/DDBJ whole genome shotgun (WGS) entry which is preliminary data.</text>
</comment>
<dbReference type="AlphaFoldDB" id="A0A5C6A9G5"/>
<evidence type="ECO:0000313" key="3">
    <source>
        <dbReference type="Proteomes" id="UP000317421"/>
    </source>
</evidence>
<organism evidence="2 3">
    <name type="scientific">Botrimarina colliarenosi</name>
    <dbReference type="NCBI Taxonomy" id="2528001"/>
    <lineage>
        <taxon>Bacteria</taxon>
        <taxon>Pseudomonadati</taxon>
        <taxon>Planctomycetota</taxon>
        <taxon>Planctomycetia</taxon>
        <taxon>Pirellulales</taxon>
        <taxon>Lacipirellulaceae</taxon>
        <taxon>Botrimarina</taxon>
    </lineage>
</organism>
<dbReference type="EMBL" id="SJPR01000003">
    <property type="protein sequence ID" value="TWT96624.1"/>
    <property type="molecule type" value="Genomic_DNA"/>
</dbReference>
<gene>
    <name evidence="2" type="ORF">Pla108_23930</name>
</gene>
<feature type="transmembrane region" description="Helical" evidence="1">
    <location>
        <begin position="157"/>
        <end position="173"/>
    </location>
</feature>
<evidence type="ECO:0008006" key="4">
    <source>
        <dbReference type="Google" id="ProtNLM"/>
    </source>
</evidence>
<feature type="transmembrane region" description="Helical" evidence="1">
    <location>
        <begin position="123"/>
        <end position="145"/>
    </location>
</feature>
<evidence type="ECO:0000256" key="1">
    <source>
        <dbReference type="SAM" id="Phobius"/>
    </source>
</evidence>
<feature type="transmembrane region" description="Helical" evidence="1">
    <location>
        <begin position="88"/>
        <end position="111"/>
    </location>
</feature>
<keyword evidence="3" id="KW-1185">Reference proteome</keyword>
<keyword evidence="1" id="KW-1133">Transmembrane helix</keyword>
<reference evidence="2 3" key="1">
    <citation type="submission" date="2019-02" db="EMBL/GenBank/DDBJ databases">
        <title>Deep-cultivation of Planctomycetes and their phenomic and genomic characterization uncovers novel biology.</title>
        <authorList>
            <person name="Wiegand S."/>
            <person name="Jogler M."/>
            <person name="Boedeker C."/>
            <person name="Pinto D."/>
            <person name="Vollmers J."/>
            <person name="Rivas-Marin E."/>
            <person name="Kohn T."/>
            <person name="Peeters S.H."/>
            <person name="Heuer A."/>
            <person name="Rast P."/>
            <person name="Oberbeckmann S."/>
            <person name="Bunk B."/>
            <person name="Jeske O."/>
            <person name="Meyerdierks A."/>
            <person name="Storesund J.E."/>
            <person name="Kallscheuer N."/>
            <person name="Luecker S."/>
            <person name="Lage O.M."/>
            <person name="Pohl T."/>
            <person name="Merkel B.J."/>
            <person name="Hornburger P."/>
            <person name="Mueller R.-W."/>
            <person name="Bruemmer F."/>
            <person name="Labrenz M."/>
            <person name="Spormann A.M."/>
            <person name="Op Den Camp H."/>
            <person name="Overmann J."/>
            <person name="Amann R."/>
            <person name="Jetten M.S.M."/>
            <person name="Mascher T."/>
            <person name="Medema M.H."/>
            <person name="Devos D.P."/>
            <person name="Kaster A.-K."/>
            <person name="Ovreas L."/>
            <person name="Rohde M."/>
            <person name="Galperin M.Y."/>
            <person name="Jogler C."/>
        </authorList>
    </citation>
    <scope>NUCLEOTIDE SEQUENCE [LARGE SCALE GENOMIC DNA]</scope>
    <source>
        <strain evidence="2 3">Pla108</strain>
    </source>
</reference>
<protein>
    <recommendedName>
        <fullName evidence="4">DUF1761 domain-containing protein</fullName>
    </recommendedName>
</protein>
<proteinExistence type="predicted"/>
<feature type="transmembrane region" description="Helical" evidence="1">
    <location>
        <begin position="12"/>
        <end position="31"/>
    </location>
</feature>
<dbReference type="RefSeq" id="WP_146445148.1">
    <property type="nucleotide sequence ID" value="NZ_SJPR01000003.1"/>
</dbReference>
<evidence type="ECO:0000313" key="2">
    <source>
        <dbReference type="EMBL" id="TWT96624.1"/>
    </source>
</evidence>
<accession>A0A5C6A9G5</accession>
<sequence>MTPVSLADIWLPILVAGLATHVLSTLAWTVLPHHRSEWGHLGFGPIDDAAKSLGAQPDGQYVLTADPNCKDPSKARGMLIYWPHEPSMGANIGMTLAFFMAAAFTIGYLATIGLHKETPLVDVFRFTATAGVLTHVAAGVPHLIWFRRKWLLDSLDGLAYALATGAAFAWLWPN</sequence>
<keyword evidence="1" id="KW-0472">Membrane</keyword>
<dbReference type="OrthoDB" id="282550at2"/>
<keyword evidence="1" id="KW-0812">Transmembrane</keyword>